<gene>
    <name evidence="3" type="ORF">CXB77_18360</name>
</gene>
<comment type="caution">
    <text evidence="3">The sequence shown here is derived from an EMBL/GenBank/DDBJ whole genome shotgun (WGS) entry which is preliminary data.</text>
</comment>
<keyword evidence="1" id="KW-0778">Tellurium resistance</keyword>
<evidence type="ECO:0000313" key="3">
    <source>
        <dbReference type="EMBL" id="PQJ94814.1"/>
    </source>
</evidence>
<dbReference type="InterPro" id="IPR003325">
    <property type="entry name" value="TerD"/>
</dbReference>
<dbReference type="EMBL" id="PPGH01000041">
    <property type="protein sequence ID" value="PQJ94814.1"/>
    <property type="molecule type" value="Genomic_DNA"/>
</dbReference>
<feature type="domain" description="TerD" evidence="2">
    <location>
        <begin position="1"/>
        <end position="168"/>
    </location>
</feature>
<dbReference type="CDD" id="cd06974">
    <property type="entry name" value="TerD_like"/>
    <property type="match status" value="1"/>
</dbReference>
<dbReference type="Pfam" id="PF02342">
    <property type="entry name" value="TerD"/>
    <property type="match status" value="1"/>
</dbReference>
<organism evidence="3 4">
    <name type="scientific">Chromatium okenii</name>
    <dbReference type="NCBI Taxonomy" id="61644"/>
    <lineage>
        <taxon>Bacteria</taxon>
        <taxon>Pseudomonadati</taxon>
        <taxon>Pseudomonadota</taxon>
        <taxon>Gammaproteobacteria</taxon>
        <taxon>Chromatiales</taxon>
        <taxon>Chromatiaceae</taxon>
        <taxon>Chromatium</taxon>
    </lineage>
</organism>
<dbReference type="PANTHER" id="PTHR32097">
    <property type="entry name" value="CAMP-BINDING PROTEIN 1-RELATED"/>
    <property type="match status" value="1"/>
</dbReference>
<dbReference type="PANTHER" id="PTHR32097:SF17">
    <property type="entry name" value="CAMP-BINDING PROTEIN 1-RELATED"/>
    <property type="match status" value="1"/>
</dbReference>
<dbReference type="InterPro" id="IPR051324">
    <property type="entry name" value="Stress/Tellurium_Resist"/>
</dbReference>
<keyword evidence="4" id="KW-1185">Reference proteome</keyword>
<evidence type="ECO:0000256" key="1">
    <source>
        <dbReference type="ARBA" id="ARBA00022686"/>
    </source>
</evidence>
<dbReference type="OrthoDB" id="5756874at2"/>
<dbReference type="Proteomes" id="UP000239936">
    <property type="component" value="Unassembled WGS sequence"/>
</dbReference>
<evidence type="ECO:0000259" key="2">
    <source>
        <dbReference type="Pfam" id="PF02342"/>
    </source>
</evidence>
<dbReference type="RefSeq" id="WP_105075011.1">
    <property type="nucleotide sequence ID" value="NZ_JAFLKP010000106.1"/>
</dbReference>
<proteinExistence type="predicted"/>
<reference evidence="3 4" key="1">
    <citation type="submission" date="2018-01" db="EMBL/GenBank/DDBJ databases">
        <title>The complete genome sequence of Chromatium okenii LaCa, a purple sulfur bacterium with a turbulent life.</title>
        <authorList>
            <person name="Luedin S.M."/>
            <person name="Liechti N."/>
            <person name="Storelli N."/>
            <person name="Danza F."/>
            <person name="Wittwer M."/>
            <person name="Pothier J.F."/>
            <person name="Tonolla M.A."/>
        </authorList>
    </citation>
    <scope>NUCLEOTIDE SEQUENCE [LARGE SCALE GENOMIC DNA]</scope>
    <source>
        <strain evidence="3 4">LaCa</strain>
    </source>
</reference>
<name>A0A2S7XM58_9GAMM</name>
<dbReference type="GO" id="GO:0046690">
    <property type="term" value="P:response to tellurium ion"/>
    <property type="evidence" value="ECO:0007669"/>
    <property type="project" value="UniProtKB-KW"/>
</dbReference>
<dbReference type="AlphaFoldDB" id="A0A2S7XM58"/>
<protein>
    <recommendedName>
        <fullName evidence="2">TerD domain-containing protein</fullName>
    </recommendedName>
</protein>
<sequence>MNQLLQPGANIKLNAFSGTVVISHSIDQRFDINLVCFLINESGKTQDLLGAVYPNQPHHPSGAVIFIPPEDLSGTKNHSIEFDLRKVPAGIKKLIVTLADNNHIGLSELKNLKAEVRIGSEIISLNQDTLTIENGIIVLELYILNEQAKVRSVWQGFSSGLEGLCQHYGSKLIEISSVHSILIKKIDESLLNPHYVMRYTDYDREIYGKNLTAIFVNSCRAFSENQSRLLRSLLKSMNLDERMVEFIDNSRYINEDSFSEFLDFIKKECLVGSFMVDILVLCQVETDLTDEQYQIFTALTEKTQISSIKLKQALELANLILNKNNHDKINFDLSFFKLHAWSNFINDEKTKKSQLGRLYLTLHAYFSEKQKNEHRLKNEEVEEKNDLKNVRLFQAIRAIQEMQAIAQVRDILEENIRYLTQMQKYMD</sequence>
<accession>A0A2S7XM58</accession>
<evidence type="ECO:0000313" key="4">
    <source>
        <dbReference type="Proteomes" id="UP000239936"/>
    </source>
</evidence>
<dbReference type="Gene3D" id="2.60.60.30">
    <property type="entry name" value="sav2460 like domains"/>
    <property type="match status" value="1"/>
</dbReference>